<evidence type="ECO:0000259" key="2">
    <source>
        <dbReference type="PROSITE" id="PS52001"/>
    </source>
</evidence>
<reference evidence="3" key="1">
    <citation type="journal article" date="2023" name="PhytoFront">
        <title>Draft Genome Resources of Seven Strains of Tilletia horrida, Causal Agent of Kernel Smut of Rice.</title>
        <authorList>
            <person name="Khanal S."/>
            <person name="Antony Babu S."/>
            <person name="Zhou X.G."/>
        </authorList>
    </citation>
    <scope>NUCLEOTIDE SEQUENCE</scope>
    <source>
        <strain evidence="3">TX6</strain>
    </source>
</reference>
<evidence type="ECO:0000256" key="1">
    <source>
        <dbReference type="SAM" id="MobiDB-lite"/>
    </source>
</evidence>
<organism evidence="3 4">
    <name type="scientific">Tilletia horrida</name>
    <dbReference type="NCBI Taxonomy" id="155126"/>
    <lineage>
        <taxon>Eukaryota</taxon>
        <taxon>Fungi</taxon>
        <taxon>Dikarya</taxon>
        <taxon>Basidiomycota</taxon>
        <taxon>Ustilaginomycotina</taxon>
        <taxon>Exobasidiomycetes</taxon>
        <taxon>Tilletiales</taxon>
        <taxon>Tilletiaceae</taxon>
        <taxon>Tilletia</taxon>
    </lineage>
</organism>
<gene>
    <name evidence="3" type="ORF">OC846_002038</name>
</gene>
<feature type="region of interest" description="Disordered" evidence="1">
    <location>
        <begin position="142"/>
        <end position="162"/>
    </location>
</feature>
<dbReference type="InterPro" id="IPR039683">
    <property type="entry name" value="Lsm12-like"/>
</dbReference>
<proteinExistence type="predicted"/>
<dbReference type="EMBL" id="JAPDMZ010000036">
    <property type="protein sequence ID" value="KAK0554562.1"/>
    <property type="molecule type" value="Genomic_DNA"/>
</dbReference>
<sequence>MSRPSTANNRRGSGTPTAAASAAANSAAAPAASSSSSTSAPSLADLTPLLGANLKLTLNSGDVATGLLFAFDPNLGTVALETLSTAVPAYLSASIAGGAGNNAKEQAAAAAAAAAVAQDSIRRTGFRLIKIREVKQVELGPASDATVNGTSSSTPAPPSQQQQLLTPLQALNIAALEARANTAIRDAHIRASRRGVGVSNQAQNIFDALSKTLPCRWHGTHIIVMDEIVISAPNYDGSSTNVTPYTQDQLRAALDGNPIPASADGKLLSPQAVNSIRPKAASWQRVVKVLEGERAKIQRQQTVTAS</sequence>
<name>A0AAN6JT00_9BASI</name>
<dbReference type="Proteomes" id="UP001176517">
    <property type="component" value="Unassembled WGS sequence"/>
</dbReference>
<dbReference type="SMART" id="SM00995">
    <property type="entry name" value="AD"/>
    <property type="match status" value="1"/>
</dbReference>
<evidence type="ECO:0000313" key="3">
    <source>
        <dbReference type="EMBL" id="KAK0554562.1"/>
    </source>
</evidence>
<protein>
    <recommendedName>
        <fullName evidence="2">AD domain-containing protein</fullName>
    </recommendedName>
</protein>
<dbReference type="Pfam" id="PF09793">
    <property type="entry name" value="AD"/>
    <property type="match status" value="1"/>
</dbReference>
<dbReference type="PROSITE" id="PS52001">
    <property type="entry name" value="AD"/>
    <property type="match status" value="1"/>
</dbReference>
<accession>A0AAN6JT00</accession>
<dbReference type="PANTHER" id="PTHR13542">
    <property type="entry name" value="LSM12 HOMOLOG"/>
    <property type="match status" value="1"/>
</dbReference>
<feature type="compositionally biased region" description="Low complexity" evidence="1">
    <location>
        <begin position="150"/>
        <end position="162"/>
    </location>
</feature>
<evidence type="ECO:0000313" key="4">
    <source>
        <dbReference type="Proteomes" id="UP001176517"/>
    </source>
</evidence>
<dbReference type="InterPro" id="IPR047574">
    <property type="entry name" value="AD"/>
</dbReference>
<comment type="caution">
    <text evidence="3">The sequence shown here is derived from an EMBL/GenBank/DDBJ whole genome shotgun (WGS) entry which is preliminary data.</text>
</comment>
<dbReference type="AlphaFoldDB" id="A0AAN6JT00"/>
<feature type="region of interest" description="Disordered" evidence="1">
    <location>
        <begin position="1"/>
        <end position="40"/>
    </location>
</feature>
<feature type="compositionally biased region" description="Polar residues" evidence="1">
    <location>
        <begin position="1"/>
        <end position="14"/>
    </location>
</feature>
<feature type="domain" description="AD" evidence="2">
    <location>
        <begin position="169"/>
        <end position="298"/>
    </location>
</feature>
<keyword evidence="4" id="KW-1185">Reference proteome</keyword>
<dbReference type="InterPro" id="IPR019181">
    <property type="entry name" value="LSM12_ABD"/>
</dbReference>
<feature type="compositionally biased region" description="Low complexity" evidence="1">
    <location>
        <begin position="15"/>
        <end position="40"/>
    </location>
</feature>